<dbReference type="SUPFAM" id="SSF82171">
    <property type="entry name" value="DPP6 N-terminal domain-like"/>
    <property type="match status" value="1"/>
</dbReference>
<dbReference type="RefSeq" id="WP_128227944.1">
    <property type="nucleotide sequence ID" value="NZ_SACR01000002.1"/>
</dbReference>
<feature type="region of interest" description="Disordered" evidence="2">
    <location>
        <begin position="36"/>
        <end position="75"/>
    </location>
</feature>
<dbReference type="OrthoDB" id="4269629at2"/>
<dbReference type="Proteomes" id="UP000285575">
    <property type="component" value="Unassembled WGS sequence"/>
</dbReference>
<dbReference type="AlphaFoldDB" id="A0A437RL13"/>
<keyword evidence="3" id="KW-0732">Signal</keyword>
<reference evidence="5 6" key="1">
    <citation type="submission" date="2019-01" db="EMBL/GenBank/DDBJ databases">
        <authorList>
            <person name="Chen W.-M."/>
        </authorList>
    </citation>
    <scope>NUCLEOTIDE SEQUENCE [LARGE SCALE GENOMIC DNA]</scope>
    <source>
        <strain evidence="5 6">KYPY4</strain>
    </source>
</reference>
<dbReference type="SUPFAM" id="SSF53474">
    <property type="entry name" value="alpha/beta-Hydrolases"/>
    <property type="match status" value="1"/>
</dbReference>
<dbReference type="Gene3D" id="3.40.50.1820">
    <property type="entry name" value="alpha/beta hydrolase"/>
    <property type="match status" value="1"/>
</dbReference>
<feature type="region of interest" description="Disordered" evidence="2">
    <location>
        <begin position="101"/>
        <end position="120"/>
    </location>
</feature>
<comment type="caution">
    <text evidence="5">The sequence shown here is derived from an EMBL/GenBank/DDBJ whole genome shotgun (WGS) entry which is preliminary data.</text>
</comment>
<evidence type="ECO:0000259" key="4">
    <source>
        <dbReference type="Pfam" id="PF00326"/>
    </source>
</evidence>
<dbReference type="PANTHER" id="PTHR42776">
    <property type="entry name" value="SERINE PEPTIDASE S9 FAMILY MEMBER"/>
    <property type="match status" value="1"/>
</dbReference>
<feature type="region of interest" description="Disordered" evidence="2">
    <location>
        <begin position="202"/>
        <end position="227"/>
    </location>
</feature>
<dbReference type="InterPro" id="IPR001375">
    <property type="entry name" value="Peptidase_S9_cat"/>
</dbReference>
<accession>A0A437RL13</accession>
<proteinExistence type="predicted"/>
<feature type="domain" description="Peptidase S9 prolyl oligopeptidase catalytic" evidence="4">
    <location>
        <begin position="509"/>
        <end position="712"/>
    </location>
</feature>
<dbReference type="EMBL" id="SACR01000002">
    <property type="protein sequence ID" value="RVU47481.1"/>
    <property type="molecule type" value="Genomic_DNA"/>
</dbReference>
<dbReference type="GO" id="GO:0006508">
    <property type="term" value="P:proteolysis"/>
    <property type="evidence" value="ECO:0007669"/>
    <property type="project" value="InterPro"/>
</dbReference>
<dbReference type="InterPro" id="IPR029058">
    <property type="entry name" value="AB_hydrolase_fold"/>
</dbReference>
<evidence type="ECO:0000256" key="1">
    <source>
        <dbReference type="ARBA" id="ARBA00022801"/>
    </source>
</evidence>
<sequence>MKPSTAEPKPSLHPRAQASWRAVGLLALLSAGLANPAQAQNADETGTHTPRLAPGPQLRAEGLPPIPRLPRAETPAPRSLRFVDWHPQRPEMLVVAGGGTESAGTPQLHRLREPGGRPLPLTRERHAVQRALWEPQAGAYLVYSRDTDGDEAWRLFRLDPEGREAPVPLTPAHLRVADYAFAPEARDGRSLAVLLTTLDRRAARSPDADDKGDEGEDSPNPAPGARQARTELWRIDPLRPEAEPQLLASAEGTRLSDLRVLANGDITLLHTVGRGSRVWRHPWRGGPPTAITGRGETATTTPGPVLADAGPASPTPPGLLWTRPVEGDFRGLAALDPDTGQRTRYSASPAADLEGLAVPPAGSPPRPLALVHNEQGLSVLRLFLPKDGAGELRRPDGVPPGVIGTLAWHPRLPLLAFNHVSPQSPGRPWVLDLERGEVQPWSASTQPAGTVQPELRTLRWKSFDGTEISALHIAPPASFSGPRPVFIEIHGGPSSQARPSYLQGTLRHVVQELGMHLVLPNVRGSEGFGRRFLDLDNGRQRENAVRDISGLLDHLATLPGVDAGRVVVAGGSYGGYMALAVAAAENARILGAINRLGISNFVSLLENTESYRRDNRRLEYGDERDPAMRAFLNSISPLNRVAQMKKPMFIVHGRNDPRVPWREAEQIVQALRAQGTPVWFLTGENEGHGFNRADNRNFLHHATVEFVQRLLAGRPVSDPP</sequence>
<dbReference type="GO" id="GO:0004252">
    <property type="term" value="F:serine-type endopeptidase activity"/>
    <property type="evidence" value="ECO:0007669"/>
    <property type="project" value="TreeGrafter"/>
</dbReference>
<organism evidence="5 6">
    <name type="scientific">Rubrivivax rivuli</name>
    <dbReference type="NCBI Taxonomy" id="1862385"/>
    <lineage>
        <taxon>Bacteria</taxon>
        <taxon>Pseudomonadati</taxon>
        <taxon>Pseudomonadota</taxon>
        <taxon>Betaproteobacteria</taxon>
        <taxon>Burkholderiales</taxon>
        <taxon>Sphaerotilaceae</taxon>
        <taxon>Rubrivivax</taxon>
    </lineage>
</organism>
<protein>
    <submittedName>
        <fullName evidence="5">S9 family peptidase</fullName>
    </submittedName>
</protein>
<dbReference type="PANTHER" id="PTHR42776:SF27">
    <property type="entry name" value="DIPEPTIDYL PEPTIDASE FAMILY MEMBER 6"/>
    <property type="match status" value="1"/>
</dbReference>
<feature type="chain" id="PRO_5019046798" evidence="3">
    <location>
        <begin position="40"/>
        <end position="720"/>
    </location>
</feature>
<evidence type="ECO:0000256" key="2">
    <source>
        <dbReference type="SAM" id="MobiDB-lite"/>
    </source>
</evidence>
<evidence type="ECO:0000313" key="6">
    <source>
        <dbReference type="Proteomes" id="UP000285575"/>
    </source>
</evidence>
<evidence type="ECO:0000256" key="3">
    <source>
        <dbReference type="SAM" id="SignalP"/>
    </source>
</evidence>
<keyword evidence="1" id="KW-0378">Hydrolase</keyword>
<feature type="compositionally biased region" description="Polar residues" evidence="2">
    <location>
        <begin position="38"/>
        <end position="48"/>
    </location>
</feature>
<name>A0A437RL13_9BURK</name>
<gene>
    <name evidence="5" type="ORF">EOE66_06995</name>
</gene>
<dbReference type="Pfam" id="PF00326">
    <property type="entry name" value="Peptidase_S9"/>
    <property type="match status" value="1"/>
</dbReference>
<evidence type="ECO:0000313" key="5">
    <source>
        <dbReference type="EMBL" id="RVU47481.1"/>
    </source>
</evidence>
<feature type="signal peptide" evidence="3">
    <location>
        <begin position="1"/>
        <end position="39"/>
    </location>
</feature>
<keyword evidence="6" id="KW-1185">Reference proteome</keyword>